<protein>
    <recommendedName>
        <fullName evidence="3">CUB domain-containing protein</fullName>
    </recommendedName>
</protein>
<evidence type="ECO:0000259" key="3">
    <source>
        <dbReference type="PROSITE" id="PS01180"/>
    </source>
</evidence>
<feature type="non-terminal residue" evidence="4">
    <location>
        <position position="118"/>
    </location>
</feature>
<evidence type="ECO:0000313" key="5">
    <source>
        <dbReference type="Proteomes" id="UP001432322"/>
    </source>
</evidence>
<dbReference type="InterPro" id="IPR035914">
    <property type="entry name" value="Sperma_CUB_dom_sf"/>
</dbReference>
<evidence type="ECO:0000313" key="4">
    <source>
        <dbReference type="EMBL" id="GMT21259.1"/>
    </source>
</evidence>
<comment type="caution">
    <text evidence="2">Lacks conserved residue(s) required for the propagation of feature annotation.</text>
</comment>
<feature type="domain" description="CUB" evidence="3">
    <location>
        <begin position="12"/>
        <end position="118"/>
    </location>
</feature>
<organism evidence="4 5">
    <name type="scientific">Pristionchus fissidentatus</name>
    <dbReference type="NCBI Taxonomy" id="1538716"/>
    <lineage>
        <taxon>Eukaryota</taxon>
        <taxon>Metazoa</taxon>
        <taxon>Ecdysozoa</taxon>
        <taxon>Nematoda</taxon>
        <taxon>Chromadorea</taxon>
        <taxon>Rhabditida</taxon>
        <taxon>Rhabditina</taxon>
        <taxon>Diplogasteromorpha</taxon>
        <taxon>Diplogasteroidea</taxon>
        <taxon>Neodiplogasteridae</taxon>
        <taxon>Pristionchus</taxon>
    </lineage>
</organism>
<accession>A0AAV5VP04</accession>
<proteinExistence type="predicted"/>
<reference evidence="4" key="1">
    <citation type="submission" date="2023-10" db="EMBL/GenBank/DDBJ databases">
        <title>Genome assembly of Pristionchus species.</title>
        <authorList>
            <person name="Yoshida K."/>
            <person name="Sommer R.J."/>
        </authorList>
    </citation>
    <scope>NUCLEOTIDE SEQUENCE</scope>
    <source>
        <strain evidence="4">RS5133</strain>
    </source>
</reference>
<dbReference type="Pfam" id="PF00431">
    <property type="entry name" value="CUB"/>
    <property type="match status" value="1"/>
</dbReference>
<dbReference type="InterPro" id="IPR000859">
    <property type="entry name" value="CUB_dom"/>
</dbReference>
<evidence type="ECO:0000256" key="2">
    <source>
        <dbReference type="PROSITE-ProRule" id="PRU00059"/>
    </source>
</evidence>
<dbReference type="SUPFAM" id="SSF49854">
    <property type="entry name" value="Spermadhesin, CUB domain"/>
    <property type="match status" value="1"/>
</dbReference>
<gene>
    <name evidence="4" type="ORF">PFISCL1PPCAC_12556</name>
</gene>
<feature type="non-terminal residue" evidence="4">
    <location>
        <position position="1"/>
    </location>
</feature>
<sequence length="118" mass="13440">GRGFEMTYAALCGGTETAERGVLISPHYPDYIQDDLNCTNLIDPELESLTKFVTINFEQIDFTGSETYLEVYDHSASIPLLIFGSFEVYNDVTISIKGPIRIRLISYNAHKTKRRFEH</sequence>
<keyword evidence="1" id="KW-1015">Disulfide bond</keyword>
<name>A0AAV5VP04_9BILA</name>
<dbReference type="Gene3D" id="2.60.120.290">
    <property type="entry name" value="Spermadhesin, CUB domain"/>
    <property type="match status" value="1"/>
</dbReference>
<comment type="caution">
    <text evidence="4">The sequence shown here is derived from an EMBL/GenBank/DDBJ whole genome shotgun (WGS) entry which is preliminary data.</text>
</comment>
<dbReference type="PROSITE" id="PS01180">
    <property type="entry name" value="CUB"/>
    <property type="match status" value="1"/>
</dbReference>
<dbReference type="AlphaFoldDB" id="A0AAV5VP04"/>
<evidence type="ECO:0000256" key="1">
    <source>
        <dbReference type="ARBA" id="ARBA00023157"/>
    </source>
</evidence>
<dbReference type="EMBL" id="BTSY01000003">
    <property type="protein sequence ID" value="GMT21259.1"/>
    <property type="molecule type" value="Genomic_DNA"/>
</dbReference>
<dbReference type="Proteomes" id="UP001432322">
    <property type="component" value="Unassembled WGS sequence"/>
</dbReference>
<keyword evidence="5" id="KW-1185">Reference proteome</keyword>